<dbReference type="SUPFAM" id="SSF46955">
    <property type="entry name" value="Putative DNA-binding domain"/>
    <property type="match status" value="1"/>
</dbReference>
<dbReference type="InterPro" id="IPR041657">
    <property type="entry name" value="HTH_17"/>
</dbReference>
<evidence type="ECO:0000313" key="3">
    <source>
        <dbReference type="Proteomes" id="UP001319883"/>
    </source>
</evidence>
<comment type="caution">
    <text evidence="2">The sequence shown here is derived from an EMBL/GenBank/DDBJ whole genome shotgun (WGS) entry which is preliminary data.</text>
</comment>
<feature type="domain" description="Helix-turn-helix" evidence="1">
    <location>
        <begin position="14"/>
        <end position="65"/>
    </location>
</feature>
<reference evidence="2 3" key="1">
    <citation type="submission" date="2021-05" db="EMBL/GenBank/DDBJ databases">
        <title>Petroleum and Energy Research Collection (APPE): ex situ preservation of microbial diversity associated with the oil industry and exploitation of its biotechnological potential.</title>
        <authorList>
            <person name="Paixao C.T.M."/>
            <person name="Gomes M.B."/>
            <person name="Oliveira V.M."/>
        </authorList>
    </citation>
    <scope>NUCLEOTIDE SEQUENCE [LARGE SCALE GENOMIC DNA]</scope>
    <source>
        <strain evidence="2 3">LIT2</strain>
    </source>
</reference>
<dbReference type="Proteomes" id="UP001319883">
    <property type="component" value="Unassembled WGS sequence"/>
</dbReference>
<dbReference type="Gene3D" id="1.10.238.160">
    <property type="match status" value="1"/>
</dbReference>
<dbReference type="Pfam" id="PF12728">
    <property type="entry name" value="HTH_17"/>
    <property type="match status" value="1"/>
</dbReference>
<protein>
    <submittedName>
        <fullName evidence="2">AlpA family phage regulatory protein</fullName>
    </submittedName>
</protein>
<accession>A0ABS7X3I6</accession>
<proteinExistence type="predicted"/>
<name>A0ABS7X3I6_9GAMM</name>
<sequence length="69" mass="8292">MRYHAVTIEKARTFLTAKQVAARYDVGVATIWRWSRDRDDFPKPKKLGDNCTRWRLSDLEHWEDEREVA</sequence>
<gene>
    <name evidence="2" type="ORF">KGQ91_12530</name>
</gene>
<dbReference type="EMBL" id="JAGXFD010000001">
    <property type="protein sequence ID" value="MBZ9568496.1"/>
    <property type="molecule type" value="Genomic_DNA"/>
</dbReference>
<evidence type="ECO:0000259" key="1">
    <source>
        <dbReference type="Pfam" id="PF12728"/>
    </source>
</evidence>
<dbReference type="InterPro" id="IPR009061">
    <property type="entry name" value="DNA-bd_dom_put_sf"/>
</dbReference>
<evidence type="ECO:0000313" key="2">
    <source>
        <dbReference type="EMBL" id="MBZ9568496.1"/>
    </source>
</evidence>
<keyword evidence="3" id="KW-1185">Reference proteome</keyword>
<organism evidence="2 3">
    <name type="scientific">Modicisalibacter tunisiensis</name>
    <dbReference type="NCBI Taxonomy" id="390637"/>
    <lineage>
        <taxon>Bacteria</taxon>
        <taxon>Pseudomonadati</taxon>
        <taxon>Pseudomonadota</taxon>
        <taxon>Gammaproteobacteria</taxon>
        <taxon>Oceanospirillales</taxon>
        <taxon>Halomonadaceae</taxon>
        <taxon>Modicisalibacter</taxon>
    </lineage>
</organism>